<dbReference type="Pfam" id="PF13460">
    <property type="entry name" value="NAD_binding_10"/>
    <property type="match status" value="1"/>
</dbReference>
<reference evidence="2 3" key="1">
    <citation type="submission" date="2019-08" db="EMBL/GenBank/DDBJ databases">
        <authorList>
            <person name="Lei W."/>
        </authorList>
    </citation>
    <scope>NUCLEOTIDE SEQUENCE [LARGE SCALE GENOMIC DNA]</scope>
    <source>
        <strain evidence="2 3">CCUG 66496</strain>
    </source>
</reference>
<feature type="domain" description="NAD(P)-binding" evidence="1">
    <location>
        <begin position="10"/>
        <end position="197"/>
    </location>
</feature>
<comment type="caution">
    <text evidence="2">The sequence shown here is derived from an EMBL/GenBank/DDBJ whole genome shotgun (WGS) entry which is preliminary data.</text>
</comment>
<proteinExistence type="predicted"/>
<dbReference type="PANTHER" id="PTHR43355">
    <property type="entry name" value="FLAVIN REDUCTASE (NADPH)"/>
    <property type="match status" value="1"/>
</dbReference>
<dbReference type="Proteomes" id="UP000317430">
    <property type="component" value="Unassembled WGS sequence"/>
</dbReference>
<dbReference type="InterPro" id="IPR016040">
    <property type="entry name" value="NAD(P)-bd_dom"/>
</dbReference>
<accession>A0A5C5SDD8</accession>
<protein>
    <submittedName>
        <fullName evidence="2">NAD-dependent epimerase/dehydratase family protein</fullName>
    </submittedName>
</protein>
<dbReference type="Gene3D" id="3.40.50.720">
    <property type="entry name" value="NAD(P)-binding Rossmann-like Domain"/>
    <property type="match status" value="1"/>
</dbReference>
<keyword evidence="3" id="KW-1185">Reference proteome</keyword>
<name>A0A5C5SDD8_9STRE</name>
<dbReference type="InterPro" id="IPR051606">
    <property type="entry name" value="Polyketide_Oxido-like"/>
</dbReference>
<organism evidence="2 3">
    <name type="scientific">Streptococcus cuniculipharyngis</name>
    <dbReference type="NCBI Taxonomy" id="1562651"/>
    <lineage>
        <taxon>Bacteria</taxon>
        <taxon>Bacillati</taxon>
        <taxon>Bacillota</taxon>
        <taxon>Bacilli</taxon>
        <taxon>Lactobacillales</taxon>
        <taxon>Streptococcaceae</taxon>
        <taxon>Streptococcus</taxon>
    </lineage>
</organism>
<dbReference type="RefSeq" id="WP_146567122.1">
    <property type="nucleotide sequence ID" value="NZ_VOHL01000002.1"/>
</dbReference>
<sequence length="211" mass="22819">MSKIAVIASNGMAGRHIVAELVARGHEVTGFARGEINQSQAQSYVQKDLFDLTKVDLAGFDAVVDAFGTFSPETLHLHEKVVAFLADLLAGSETKLLIVGGAGSLYVNDDHSLQLFETPDFPAEFYDLAKAQAGALALIRQRQDVKWTFVSPAAEFEVDLPITGEYLLAGEVFTLNDKGQSAISYADYAKGFVAILESGQHLQERVSLLGR</sequence>
<dbReference type="InterPro" id="IPR036291">
    <property type="entry name" value="NAD(P)-bd_dom_sf"/>
</dbReference>
<dbReference type="OrthoDB" id="9785372at2"/>
<dbReference type="SUPFAM" id="SSF51735">
    <property type="entry name" value="NAD(P)-binding Rossmann-fold domains"/>
    <property type="match status" value="1"/>
</dbReference>
<evidence type="ECO:0000259" key="1">
    <source>
        <dbReference type="Pfam" id="PF13460"/>
    </source>
</evidence>
<dbReference type="EMBL" id="VOHL01000002">
    <property type="protein sequence ID" value="TWS98190.1"/>
    <property type="molecule type" value="Genomic_DNA"/>
</dbReference>
<evidence type="ECO:0000313" key="2">
    <source>
        <dbReference type="EMBL" id="TWS98190.1"/>
    </source>
</evidence>
<dbReference type="AlphaFoldDB" id="A0A5C5SDD8"/>
<dbReference type="GO" id="GO:0016646">
    <property type="term" value="F:oxidoreductase activity, acting on the CH-NH group of donors, NAD or NADP as acceptor"/>
    <property type="evidence" value="ECO:0007669"/>
    <property type="project" value="TreeGrafter"/>
</dbReference>
<dbReference type="PANTHER" id="PTHR43355:SF2">
    <property type="entry name" value="FLAVIN REDUCTASE (NADPH)"/>
    <property type="match status" value="1"/>
</dbReference>
<evidence type="ECO:0000313" key="3">
    <source>
        <dbReference type="Proteomes" id="UP000317430"/>
    </source>
</evidence>
<gene>
    <name evidence="2" type="ORF">FRX57_04470</name>
</gene>